<feature type="compositionally biased region" description="Acidic residues" evidence="1">
    <location>
        <begin position="69"/>
        <end position="79"/>
    </location>
</feature>
<dbReference type="EMBL" id="BAABGN010000006">
    <property type="protein sequence ID" value="GAA4421956.1"/>
    <property type="molecule type" value="Genomic_DNA"/>
</dbReference>
<keyword evidence="2" id="KW-0812">Transmembrane</keyword>
<keyword evidence="4" id="KW-1185">Reference proteome</keyword>
<protein>
    <recommendedName>
        <fullName evidence="5">DUF4229 domain-containing protein</fullName>
    </recommendedName>
</protein>
<dbReference type="RefSeq" id="WP_345215691.1">
    <property type="nucleotide sequence ID" value="NZ_BAABGN010000006.1"/>
</dbReference>
<reference evidence="4" key="1">
    <citation type="journal article" date="2019" name="Int. J. Syst. Evol. Microbiol.">
        <title>The Global Catalogue of Microorganisms (GCM) 10K type strain sequencing project: providing services to taxonomists for standard genome sequencing and annotation.</title>
        <authorList>
            <consortium name="The Broad Institute Genomics Platform"/>
            <consortium name="The Broad Institute Genome Sequencing Center for Infectious Disease"/>
            <person name="Wu L."/>
            <person name="Ma J."/>
        </authorList>
    </citation>
    <scope>NUCLEOTIDE SEQUENCE [LARGE SCALE GENOMIC DNA]</scope>
    <source>
        <strain evidence="4">JCM 17810</strain>
    </source>
</reference>
<name>A0ABP8L3D5_9MICO</name>
<evidence type="ECO:0000256" key="1">
    <source>
        <dbReference type="SAM" id="MobiDB-lite"/>
    </source>
</evidence>
<organism evidence="3 4">
    <name type="scientific">Georgenia halophila</name>
    <dbReference type="NCBI Taxonomy" id="620889"/>
    <lineage>
        <taxon>Bacteria</taxon>
        <taxon>Bacillati</taxon>
        <taxon>Actinomycetota</taxon>
        <taxon>Actinomycetes</taxon>
        <taxon>Micrococcales</taxon>
        <taxon>Bogoriellaceae</taxon>
        <taxon>Georgenia</taxon>
    </lineage>
</organism>
<gene>
    <name evidence="3" type="ORF">GCM10023169_15640</name>
</gene>
<proteinExistence type="predicted"/>
<comment type="caution">
    <text evidence="3">The sequence shown here is derived from an EMBL/GenBank/DDBJ whole genome shotgun (WGS) entry which is preliminary data.</text>
</comment>
<evidence type="ECO:0000256" key="2">
    <source>
        <dbReference type="SAM" id="Phobius"/>
    </source>
</evidence>
<keyword evidence="2" id="KW-1133">Transmembrane helix</keyword>
<dbReference type="Proteomes" id="UP001500622">
    <property type="component" value="Unassembled WGS sequence"/>
</dbReference>
<feature type="region of interest" description="Disordered" evidence="1">
    <location>
        <begin position="66"/>
        <end position="115"/>
    </location>
</feature>
<evidence type="ECO:0000313" key="4">
    <source>
        <dbReference type="Proteomes" id="UP001500622"/>
    </source>
</evidence>
<sequence length="115" mass="12244">MILAVLLAESPSPSPEPSELQAWEASPGLMGFVFGFFLLALAVIPLFRSMVKHMRRVEHNAEVRRLEEEAAAEEQEQADGGETSDGGWDGEKPDDGEPSPGGAGHREQTGSSPGA</sequence>
<keyword evidence="2" id="KW-0472">Membrane</keyword>
<feature type="transmembrane region" description="Helical" evidence="2">
    <location>
        <begin position="28"/>
        <end position="47"/>
    </location>
</feature>
<accession>A0ABP8L3D5</accession>
<evidence type="ECO:0000313" key="3">
    <source>
        <dbReference type="EMBL" id="GAA4421956.1"/>
    </source>
</evidence>
<evidence type="ECO:0008006" key="5">
    <source>
        <dbReference type="Google" id="ProtNLM"/>
    </source>
</evidence>